<proteinExistence type="inferred from homology"/>
<dbReference type="Pfam" id="PF03974">
    <property type="entry name" value="Ecotin"/>
    <property type="match status" value="1"/>
</dbReference>
<protein>
    <submittedName>
        <fullName evidence="3">Ecotin</fullName>
    </submittedName>
</protein>
<keyword evidence="4" id="KW-1185">Reference proteome</keyword>
<dbReference type="InterPro" id="IPR027438">
    <property type="entry name" value="Ecotin_C"/>
</dbReference>
<feature type="chain" id="PRO_5016008832" evidence="2">
    <location>
        <begin position="22"/>
        <end position="162"/>
    </location>
</feature>
<evidence type="ECO:0000256" key="1">
    <source>
        <dbReference type="ARBA" id="ARBA00010558"/>
    </source>
</evidence>
<dbReference type="PANTHER" id="PTHR35890:SF3">
    <property type="entry name" value="ECOTIN"/>
    <property type="match status" value="1"/>
</dbReference>
<organism evidence="3 4">
    <name type="scientific">Leminorella richardii</name>
    <dbReference type="NCBI Taxonomy" id="158841"/>
    <lineage>
        <taxon>Bacteria</taxon>
        <taxon>Pseudomonadati</taxon>
        <taxon>Pseudomonadota</taxon>
        <taxon>Gammaproteobacteria</taxon>
        <taxon>Enterobacterales</taxon>
        <taxon>Budviciaceae</taxon>
        <taxon>Leminorella</taxon>
    </lineage>
</organism>
<evidence type="ECO:0000313" key="3">
    <source>
        <dbReference type="EMBL" id="SQI41362.1"/>
    </source>
</evidence>
<dbReference type="PANTHER" id="PTHR35890">
    <property type="match status" value="1"/>
</dbReference>
<dbReference type="KEGG" id="lri:NCTC12151_02032"/>
<name>A0A2X4V3I7_9GAMM</name>
<sequence>MNKRLPAIALMLSIASPLALAASKTPALSEVAPYPDAEKGQTRYAIFLPEMKNEDSLKVELLIGKEMDVDCNRHMLGGKLESKDLKGWGYNYYVVNEIKGPAATMMACPGGEKSKAFVTLPLQNDLVRYNSKLPIVVYTPKDVEVRYRVWSAEVAVTPAEVK</sequence>
<feature type="signal peptide" evidence="2">
    <location>
        <begin position="1"/>
        <end position="21"/>
    </location>
</feature>
<evidence type="ECO:0000313" key="4">
    <source>
        <dbReference type="Proteomes" id="UP000249005"/>
    </source>
</evidence>
<dbReference type="RefSeq" id="WP_111740539.1">
    <property type="nucleotide sequence ID" value="NZ_LR698987.1"/>
</dbReference>
<evidence type="ECO:0000256" key="2">
    <source>
        <dbReference type="SAM" id="SignalP"/>
    </source>
</evidence>
<dbReference type="OrthoDB" id="997196at2"/>
<dbReference type="SUPFAM" id="SSF49772">
    <property type="entry name" value="Ecotin, trypsin inhibitor"/>
    <property type="match status" value="1"/>
</dbReference>
<comment type="similarity">
    <text evidence="1">Belongs to the protease inhibitor I11 (ecotin) family.</text>
</comment>
<gene>
    <name evidence="3" type="primary">eco</name>
    <name evidence="3" type="ORF">NCTC12151_02032</name>
</gene>
<reference evidence="3 4" key="1">
    <citation type="submission" date="2018-06" db="EMBL/GenBank/DDBJ databases">
        <authorList>
            <consortium name="Pathogen Informatics"/>
            <person name="Doyle S."/>
        </authorList>
    </citation>
    <scope>NUCLEOTIDE SEQUENCE [LARGE SCALE GENOMIC DNA]</scope>
    <source>
        <strain evidence="3 4">NCTC12151</strain>
    </source>
</reference>
<keyword evidence="2" id="KW-0732">Signal</keyword>
<dbReference type="Gene3D" id="4.10.1230.10">
    <property type="entry name" value="Ecotin, trypsin inhibitor"/>
    <property type="match status" value="1"/>
</dbReference>
<dbReference type="EMBL" id="LS483470">
    <property type="protein sequence ID" value="SQI41362.1"/>
    <property type="molecule type" value="Genomic_DNA"/>
</dbReference>
<dbReference type="InterPro" id="IPR036198">
    <property type="entry name" value="Ecotin_sf"/>
</dbReference>
<dbReference type="InterPro" id="IPR005658">
    <property type="entry name" value="Prot_inh_ecotin"/>
</dbReference>
<accession>A0A2X4V3I7</accession>
<dbReference type="NCBIfam" id="NF002987">
    <property type="entry name" value="PRK03719.1"/>
    <property type="match status" value="1"/>
</dbReference>
<dbReference type="AlphaFoldDB" id="A0A2X4V3I7"/>
<dbReference type="PIRSF" id="PIRSF006865">
    <property type="entry name" value="Prot_inh_ecotin"/>
    <property type="match status" value="1"/>
</dbReference>
<dbReference type="Gene3D" id="2.60.40.550">
    <property type="entry name" value="Ecotin"/>
    <property type="match status" value="1"/>
</dbReference>
<dbReference type="Proteomes" id="UP000249005">
    <property type="component" value="Chromosome 1"/>
</dbReference>
<dbReference type="GO" id="GO:0004867">
    <property type="term" value="F:serine-type endopeptidase inhibitor activity"/>
    <property type="evidence" value="ECO:0007669"/>
    <property type="project" value="InterPro"/>
</dbReference>